<gene>
    <name evidence="1" type="ORF">UFOVP1669_21</name>
</gene>
<dbReference type="EMBL" id="LR797533">
    <property type="protein sequence ID" value="CAB4223006.1"/>
    <property type="molecule type" value="Genomic_DNA"/>
</dbReference>
<proteinExistence type="predicted"/>
<evidence type="ECO:0000313" key="1">
    <source>
        <dbReference type="EMBL" id="CAB4223006.1"/>
    </source>
</evidence>
<feature type="non-terminal residue" evidence="1">
    <location>
        <position position="30"/>
    </location>
</feature>
<organism evidence="1">
    <name type="scientific">uncultured Caudovirales phage</name>
    <dbReference type="NCBI Taxonomy" id="2100421"/>
    <lineage>
        <taxon>Viruses</taxon>
        <taxon>Duplodnaviria</taxon>
        <taxon>Heunggongvirae</taxon>
        <taxon>Uroviricota</taxon>
        <taxon>Caudoviricetes</taxon>
        <taxon>Peduoviridae</taxon>
        <taxon>Maltschvirus</taxon>
        <taxon>Maltschvirus maltsch</taxon>
    </lineage>
</organism>
<protein>
    <submittedName>
        <fullName evidence="1">Uncharacterized protein</fullName>
    </submittedName>
</protein>
<accession>A0A6J5T771</accession>
<reference evidence="1" key="1">
    <citation type="submission" date="2020-05" db="EMBL/GenBank/DDBJ databases">
        <authorList>
            <person name="Chiriac C."/>
            <person name="Salcher M."/>
            <person name="Ghai R."/>
            <person name="Kavagutti S V."/>
        </authorList>
    </citation>
    <scope>NUCLEOTIDE SEQUENCE</scope>
</reference>
<name>A0A6J5T771_9CAUD</name>
<sequence length="30" mass="3215">MAITIPVITEFSDKGLKSAKAAFANFKTDV</sequence>